<dbReference type="GO" id="GO:0003677">
    <property type="term" value="F:DNA binding"/>
    <property type="evidence" value="ECO:0007669"/>
    <property type="project" value="UniProtKB-KW"/>
</dbReference>
<gene>
    <name evidence="5" type="ORF">J2S64_002369</name>
</gene>
<evidence type="ECO:0000256" key="3">
    <source>
        <dbReference type="ARBA" id="ARBA00023163"/>
    </source>
</evidence>
<dbReference type="RefSeq" id="WP_310290636.1">
    <property type="nucleotide sequence ID" value="NZ_BAAAWO010000001.1"/>
</dbReference>
<proteinExistence type="predicted"/>
<comment type="caution">
    <text evidence="5">The sequence shown here is derived from an EMBL/GenBank/DDBJ whole genome shotgun (WGS) entry which is preliminary data.</text>
</comment>
<organism evidence="5 6">
    <name type="scientific">Paeniglutamicibacter sulfureus</name>
    <dbReference type="NCBI Taxonomy" id="43666"/>
    <lineage>
        <taxon>Bacteria</taxon>
        <taxon>Bacillati</taxon>
        <taxon>Actinomycetota</taxon>
        <taxon>Actinomycetes</taxon>
        <taxon>Micrococcales</taxon>
        <taxon>Micrococcaceae</taxon>
        <taxon>Paeniglutamicibacter</taxon>
    </lineage>
</organism>
<evidence type="ECO:0000256" key="1">
    <source>
        <dbReference type="ARBA" id="ARBA00023015"/>
    </source>
</evidence>
<dbReference type="PROSITE" id="PS50043">
    <property type="entry name" value="HTH_LUXR_2"/>
    <property type="match status" value="1"/>
</dbReference>
<dbReference type="Gene3D" id="1.10.10.10">
    <property type="entry name" value="Winged helix-like DNA-binding domain superfamily/Winged helix DNA-binding domain"/>
    <property type="match status" value="1"/>
</dbReference>
<name>A0ABU2BLT8_9MICC</name>
<dbReference type="Pfam" id="PF00196">
    <property type="entry name" value="GerE"/>
    <property type="match status" value="1"/>
</dbReference>
<dbReference type="InterPro" id="IPR000792">
    <property type="entry name" value="Tscrpt_reg_LuxR_C"/>
</dbReference>
<reference evidence="5 6" key="1">
    <citation type="submission" date="2023-07" db="EMBL/GenBank/DDBJ databases">
        <title>Sequencing the genomes of 1000 actinobacteria strains.</title>
        <authorList>
            <person name="Klenk H.-P."/>
        </authorList>
    </citation>
    <scope>NUCLEOTIDE SEQUENCE [LARGE SCALE GENOMIC DNA]</scope>
    <source>
        <strain evidence="5 6">DSM 20167</strain>
    </source>
</reference>
<dbReference type="Proteomes" id="UP001183817">
    <property type="component" value="Unassembled WGS sequence"/>
</dbReference>
<evidence type="ECO:0000313" key="6">
    <source>
        <dbReference type="Proteomes" id="UP001183817"/>
    </source>
</evidence>
<dbReference type="PRINTS" id="PR00038">
    <property type="entry name" value="HTHLUXR"/>
</dbReference>
<protein>
    <submittedName>
        <fullName evidence="5">DNA-binding CsgD family transcriptional regulator</fullName>
    </submittedName>
</protein>
<dbReference type="CDD" id="cd06170">
    <property type="entry name" value="LuxR_C_like"/>
    <property type="match status" value="1"/>
</dbReference>
<sequence>MGAASGRQTIHPALARFLAWDDGTCRLLFIRAAAGTGRESFARSWIGNKVGEVLDWSGGDIDEATEVDLLVQRLRADATLHVAVILAPTASLWDLSSRTPCLVAKHRDLLLDASETAQLVGPGTAAERDEARLIHELSGGWLAATRALAADPQARPRAQQIIRSGLVIWLASRDPDGALSEAAFLPAYDRRTVEAFYGEFSPVVHTLDELVEAGLVQADGRGGWMMPAMVRKVLVERVGQRGRESTVVLEQAAVNAMAATRGVGAAVESAVARRSWQALLNMLLENWVDILMRNPKQLGVIAAKIPRFIANQTEYMRIGLRMLGQADRDGLALQLPGFEPDYATNQTAQRLHRDTVRLYAKPNTHALTVGILEMLHLRQSGFYPEAAAAAHRLREALHRALDAQRLNPALVSMVDLQAGITLQLAGRDAEARQAYEQGFHWAQVSGKAFLLADVAGKMALLDVLEGDSGSAMRWLAKHDASIGEVGWGKVMVERTAAMARAFMALARLDYAGFDVEMGALPSVVDNDEFWPVHVQLLALQKLNAGIFDAARDLISSLRQERRYAAAAPLARRLFDDTLLLAEILERGGVRPGTGIENRDPLLVALGHLLGGNPDAALAALQEVPLTGGMRRRGNLVLYLDIAARNPRGPTPATLQRVKQQHRDSGVLYELAILGMVPGWSEVGRHLELDPEELQRLGYALDLAPTPLPRRPVLTVREQEVLRQLRAGMTRRQIAEADYRSENTVKSQMRSLYRKLEASDVEQALANARAWGL</sequence>
<evidence type="ECO:0000259" key="4">
    <source>
        <dbReference type="PROSITE" id="PS50043"/>
    </source>
</evidence>
<keyword evidence="3" id="KW-0804">Transcription</keyword>
<dbReference type="EMBL" id="JAVDYI010000001">
    <property type="protein sequence ID" value="MDR7358678.1"/>
    <property type="molecule type" value="Genomic_DNA"/>
</dbReference>
<dbReference type="InterPro" id="IPR036388">
    <property type="entry name" value="WH-like_DNA-bd_sf"/>
</dbReference>
<accession>A0ABU2BLT8</accession>
<dbReference type="SUPFAM" id="SSF46894">
    <property type="entry name" value="C-terminal effector domain of the bipartite response regulators"/>
    <property type="match status" value="1"/>
</dbReference>
<evidence type="ECO:0000256" key="2">
    <source>
        <dbReference type="ARBA" id="ARBA00023125"/>
    </source>
</evidence>
<dbReference type="PANTHER" id="PTHR44688:SF16">
    <property type="entry name" value="DNA-BINDING TRANSCRIPTIONAL ACTIVATOR DEVR_DOSR"/>
    <property type="match status" value="1"/>
</dbReference>
<evidence type="ECO:0000313" key="5">
    <source>
        <dbReference type="EMBL" id="MDR7358678.1"/>
    </source>
</evidence>
<keyword evidence="6" id="KW-1185">Reference proteome</keyword>
<keyword evidence="2 5" id="KW-0238">DNA-binding</keyword>
<dbReference type="PANTHER" id="PTHR44688">
    <property type="entry name" value="DNA-BINDING TRANSCRIPTIONAL ACTIVATOR DEVR_DOSR"/>
    <property type="match status" value="1"/>
</dbReference>
<keyword evidence="1" id="KW-0805">Transcription regulation</keyword>
<dbReference type="InterPro" id="IPR016032">
    <property type="entry name" value="Sig_transdc_resp-reg_C-effctor"/>
</dbReference>
<dbReference type="SMART" id="SM00421">
    <property type="entry name" value="HTH_LUXR"/>
    <property type="match status" value="1"/>
</dbReference>
<feature type="domain" description="HTH luxR-type" evidence="4">
    <location>
        <begin position="706"/>
        <end position="771"/>
    </location>
</feature>